<evidence type="ECO:0000313" key="4">
    <source>
        <dbReference type="EMBL" id="PIC31855.1"/>
    </source>
</evidence>
<dbReference type="InterPro" id="IPR000504">
    <property type="entry name" value="RRM_dom"/>
</dbReference>
<dbReference type="GO" id="GO:0045892">
    <property type="term" value="P:negative regulation of DNA-templated transcription"/>
    <property type="evidence" value="ECO:0007669"/>
    <property type="project" value="InterPro"/>
</dbReference>
<evidence type="ECO:0000259" key="3">
    <source>
        <dbReference type="PROSITE" id="PS50102"/>
    </source>
</evidence>
<sequence length="648" mass="73063">MNFHQKLFFQLPYFKGTYPPTTLASRSEWLISLYFSLNFCLSLPNASAAIMSYGSGYNNRGNGGGFRQNNYNNGGGYSNGSNNYSNQYGNSNSYHNMPRVNEIDVPQSKHTIFIRGLHGDVTTEEIQEYIGQKVGKISFDFVKQAQDKSKLFVAVRFEKRDEAKIFMETYSDREFLGCRCELTWFRDIRRYCAYQRAKQLRGSGKRRRQRSDSDESSSKRSTSPPVQRRRSRSRSPRRSESRSQSRSVSRSPSRSPSRSKSPEEKKTRKSRSKTSRVSRSRSRSESSRSSASEKSSGESSGEDDVFSSRNTSRNSSRAAMEKKEEDKKRRRESIASERSEKAEKSEKSKKKVIPQIPLPPKTPTTPEKTSEAKKEAFIAPPTLDMQVESPPTNPYEDQQKVAYSVPLEVEEPPKIIVREPVTPAKQESSTPPPAPSPAAQVVAPPQIIASPAPAVVTPATPSQPAFVPRQVGKIEIVMPASLAVPVEQETPPAVSNASPAVKQPTMTEFPTTNKMFGHLKAFQSALLSTVRYEPPVKKEDGGDDFSTLRLSSMAPDEDGSDEMKAREREEKLARLNEDQMMRFHIQKKKFETAFRNDCETYAVVTRALLAKDESLQFGLKTSLLENMEDLYKKMLQRVDDHLDTLLMT</sequence>
<evidence type="ECO:0000313" key="5">
    <source>
        <dbReference type="Proteomes" id="UP000230233"/>
    </source>
</evidence>
<feature type="compositionally biased region" description="Low complexity" evidence="2">
    <location>
        <begin position="307"/>
        <end position="317"/>
    </location>
</feature>
<dbReference type="EMBL" id="PDUG01000004">
    <property type="protein sequence ID" value="PIC31855.1"/>
    <property type="molecule type" value="Genomic_DNA"/>
</dbReference>
<dbReference type="SMART" id="SM00360">
    <property type="entry name" value="RRM"/>
    <property type="match status" value="1"/>
</dbReference>
<dbReference type="Proteomes" id="UP000230233">
    <property type="component" value="Chromosome IV"/>
</dbReference>
<feature type="compositionally biased region" description="Low complexity" evidence="2">
    <location>
        <begin position="244"/>
        <end position="259"/>
    </location>
</feature>
<name>A0A2G5TX22_9PELO</name>
<keyword evidence="5" id="KW-1185">Reference proteome</keyword>
<dbReference type="PANTHER" id="PTHR15836">
    <property type="entry name" value="PERIPHILIN 1"/>
    <property type="match status" value="1"/>
</dbReference>
<feature type="compositionally biased region" description="Low complexity" evidence="2">
    <location>
        <begin position="287"/>
        <end position="299"/>
    </location>
</feature>
<proteinExistence type="predicted"/>
<accession>A0A2G5TX22</accession>
<evidence type="ECO:0000256" key="2">
    <source>
        <dbReference type="SAM" id="MobiDB-lite"/>
    </source>
</evidence>
<organism evidence="4 5">
    <name type="scientific">Caenorhabditis nigoni</name>
    <dbReference type="NCBI Taxonomy" id="1611254"/>
    <lineage>
        <taxon>Eukaryota</taxon>
        <taxon>Metazoa</taxon>
        <taxon>Ecdysozoa</taxon>
        <taxon>Nematoda</taxon>
        <taxon>Chromadorea</taxon>
        <taxon>Rhabditida</taxon>
        <taxon>Rhabditina</taxon>
        <taxon>Rhabditomorpha</taxon>
        <taxon>Rhabditoidea</taxon>
        <taxon>Rhabditidae</taxon>
        <taxon>Peloderinae</taxon>
        <taxon>Caenorhabditis</taxon>
    </lineage>
</organism>
<dbReference type="Gene3D" id="3.30.70.330">
    <property type="match status" value="1"/>
</dbReference>
<dbReference type="GO" id="GO:0097355">
    <property type="term" value="P:protein localization to heterochromatin"/>
    <property type="evidence" value="ECO:0007669"/>
    <property type="project" value="TreeGrafter"/>
</dbReference>
<feature type="region of interest" description="Disordered" evidence="2">
    <location>
        <begin position="534"/>
        <end position="563"/>
    </location>
</feature>
<dbReference type="SUPFAM" id="SSF54928">
    <property type="entry name" value="RNA-binding domain, RBD"/>
    <property type="match status" value="1"/>
</dbReference>
<comment type="caution">
    <text evidence="4">The sequence shown here is derived from an EMBL/GenBank/DDBJ whole genome shotgun (WGS) entry which is preliminary data.</text>
</comment>
<dbReference type="GO" id="GO:0005654">
    <property type="term" value="C:nucleoplasm"/>
    <property type="evidence" value="ECO:0007669"/>
    <property type="project" value="TreeGrafter"/>
</dbReference>
<dbReference type="InterPro" id="IPR012677">
    <property type="entry name" value="Nucleotide-bd_a/b_plait_sf"/>
</dbReference>
<dbReference type="Pfam" id="PF00076">
    <property type="entry name" value="RRM_1"/>
    <property type="match status" value="1"/>
</dbReference>
<gene>
    <name evidence="4" type="primary">Cni-Y57G11C.9</name>
    <name evidence="4" type="synonym">Cnig_chr_IV.g12408</name>
    <name evidence="4" type="ORF">B9Z55_012408</name>
</gene>
<feature type="region of interest" description="Disordered" evidence="2">
    <location>
        <begin position="198"/>
        <end position="396"/>
    </location>
</feature>
<dbReference type="CDD" id="cd00590">
    <property type="entry name" value="RRM_SF"/>
    <property type="match status" value="1"/>
</dbReference>
<feature type="compositionally biased region" description="Basic residues" evidence="2">
    <location>
        <begin position="267"/>
        <end position="281"/>
    </location>
</feature>
<dbReference type="InterPro" id="IPR035979">
    <property type="entry name" value="RBD_domain_sf"/>
</dbReference>
<feature type="compositionally biased region" description="Basic residues" evidence="2">
    <location>
        <begin position="227"/>
        <end position="236"/>
    </location>
</feature>
<dbReference type="GO" id="GO:0045814">
    <property type="term" value="P:negative regulation of gene expression, epigenetic"/>
    <property type="evidence" value="ECO:0007669"/>
    <property type="project" value="TreeGrafter"/>
</dbReference>
<dbReference type="PROSITE" id="PS50102">
    <property type="entry name" value="RRM"/>
    <property type="match status" value="1"/>
</dbReference>
<dbReference type="OrthoDB" id="8933311at2759"/>
<reference evidence="5" key="1">
    <citation type="submission" date="2017-10" db="EMBL/GenBank/DDBJ databases">
        <title>Rapid genome shrinkage in a self-fertile nematode reveals novel sperm competition proteins.</title>
        <authorList>
            <person name="Yin D."/>
            <person name="Schwarz E.M."/>
            <person name="Thomas C.G."/>
            <person name="Felde R.L."/>
            <person name="Korf I.F."/>
            <person name="Cutter A.D."/>
            <person name="Schartner C.M."/>
            <person name="Ralston E.J."/>
            <person name="Meyer B.J."/>
            <person name="Haag E.S."/>
        </authorList>
    </citation>
    <scope>NUCLEOTIDE SEQUENCE [LARGE SCALE GENOMIC DNA]</scope>
    <source>
        <strain evidence="5">JU1422</strain>
    </source>
</reference>
<keyword evidence="1" id="KW-0694">RNA-binding</keyword>
<dbReference type="InterPro" id="IPR057603">
    <property type="entry name" value="Periphilin-1_C"/>
</dbReference>
<dbReference type="PANTHER" id="PTHR15836:SF4">
    <property type="entry name" value="PERIPHILIN-1"/>
    <property type="match status" value="1"/>
</dbReference>
<dbReference type="GO" id="GO:0003723">
    <property type="term" value="F:RNA binding"/>
    <property type="evidence" value="ECO:0007669"/>
    <property type="project" value="UniProtKB-UniRule"/>
</dbReference>
<evidence type="ECO:0000256" key="1">
    <source>
        <dbReference type="PROSITE-ProRule" id="PRU00176"/>
    </source>
</evidence>
<protein>
    <recommendedName>
        <fullName evidence="3">RRM domain-containing protein</fullName>
    </recommendedName>
</protein>
<dbReference type="AlphaFoldDB" id="A0A2G5TX22"/>
<feature type="domain" description="RRM" evidence="3">
    <location>
        <begin position="110"/>
        <end position="187"/>
    </location>
</feature>
<dbReference type="InterPro" id="IPR028851">
    <property type="entry name" value="Pphln1"/>
</dbReference>
<dbReference type="Pfam" id="PF25234">
    <property type="entry name" value="Periphilin_C"/>
    <property type="match status" value="1"/>
</dbReference>
<feature type="compositionally biased region" description="Basic and acidic residues" evidence="2">
    <location>
        <begin position="319"/>
        <end position="346"/>
    </location>
</feature>